<evidence type="ECO:0000313" key="3">
    <source>
        <dbReference type="Proteomes" id="UP000429595"/>
    </source>
</evidence>
<evidence type="ECO:0000256" key="1">
    <source>
        <dbReference type="SAM" id="Phobius"/>
    </source>
</evidence>
<dbReference type="Pfam" id="PF14897">
    <property type="entry name" value="EpsG"/>
    <property type="match status" value="1"/>
</dbReference>
<gene>
    <name evidence="2" type="ORF">F9802_05540</name>
</gene>
<accession>A0A6I1FYH3</accession>
<feature type="transmembrane region" description="Helical" evidence="1">
    <location>
        <begin position="170"/>
        <end position="192"/>
    </location>
</feature>
<dbReference type="EMBL" id="WEIO01000002">
    <property type="protein sequence ID" value="KAB7708168.1"/>
    <property type="molecule type" value="Genomic_DNA"/>
</dbReference>
<keyword evidence="1" id="KW-0812">Transmembrane</keyword>
<evidence type="ECO:0000313" key="2">
    <source>
        <dbReference type="EMBL" id="KAB7708168.1"/>
    </source>
</evidence>
<comment type="caution">
    <text evidence="2">The sequence shown here is derived from an EMBL/GenBank/DDBJ whole genome shotgun (WGS) entry which is preliminary data.</text>
</comment>
<sequence length="359" mass="41518">MTFLWLNLAIVFIFSFFARYFAAPALATGSSVPVKPNKTLVLGALLSLIIISGLRSNIGDTYFYKHLYETNDFTWEYITSQKDMGFGILQMILKKYSEDPQIMIFTTALITNVLIISVLFKYSRMFELSTYVYITGGLFLVSMNGIRQVLAAAIAFTATKYLINGNWIKYFLIVLLASMFHQSALILMPIYFLVRYKAWSKATYILLFFSILIVIGFEQFSAILFATIEDTQYGQYSGFDEGGANTIRVAVAAVPLIIAYLGRERLREVFPSSDYIVNMALIGLVFMIISTQSWIFARVSIYFNLYQIILISWIIKLFSKKDQRFVYYTLLICYFVYYYYENVISLNVFYKSDFFDDFF</sequence>
<keyword evidence="1" id="KW-0472">Membrane</keyword>
<organism evidence="2 3">
    <name type="scientific">Bacillus aerolatus</name>
    <dbReference type="NCBI Taxonomy" id="2653354"/>
    <lineage>
        <taxon>Bacteria</taxon>
        <taxon>Bacillati</taxon>
        <taxon>Bacillota</taxon>
        <taxon>Bacilli</taxon>
        <taxon>Bacillales</taxon>
        <taxon>Bacillaceae</taxon>
        <taxon>Bacillus</taxon>
    </lineage>
</organism>
<reference evidence="2 3" key="1">
    <citation type="submission" date="2019-10" db="EMBL/GenBank/DDBJ databases">
        <title>Bacillus aerolatum sp. nov., isolated from bioaerosol of sport playgrounds.</title>
        <authorList>
            <person name="Chen P."/>
            <person name="Zhang G."/>
        </authorList>
    </citation>
    <scope>NUCLEOTIDE SEQUENCE [LARGE SCALE GENOMIC DNA]</scope>
    <source>
        <strain evidence="2 3">CX253</strain>
    </source>
</reference>
<feature type="transmembrane region" description="Helical" evidence="1">
    <location>
        <begin position="275"/>
        <end position="295"/>
    </location>
</feature>
<feature type="transmembrane region" description="Helical" evidence="1">
    <location>
        <begin position="246"/>
        <end position="263"/>
    </location>
</feature>
<feature type="transmembrane region" description="Helical" evidence="1">
    <location>
        <begin position="39"/>
        <end position="58"/>
    </location>
</feature>
<dbReference type="Proteomes" id="UP000429595">
    <property type="component" value="Unassembled WGS sequence"/>
</dbReference>
<proteinExistence type="predicted"/>
<feature type="transmembrane region" description="Helical" evidence="1">
    <location>
        <begin position="325"/>
        <end position="340"/>
    </location>
</feature>
<feature type="transmembrane region" description="Helical" evidence="1">
    <location>
        <begin position="132"/>
        <end position="158"/>
    </location>
</feature>
<feature type="transmembrane region" description="Helical" evidence="1">
    <location>
        <begin position="102"/>
        <end position="120"/>
    </location>
</feature>
<protein>
    <submittedName>
        <fullName evidence="2">EpsG family protein</fullName>
    </submittedName>
</protein>
<dbReference type="InterPro" id="IPR049458">
    <property type="entry name" value="EpsG-like"/>
</dbReference>
<feature type="transmembrane region" description="Helical" evidence="1">
    <location>
        <begin position="204"/>
        <end position="226"/>
    </location>
</feature>
<keyword evidence="1" id="KW-1133">Transmembrane helix</keyword>
<dbReference type="RefSeq" id="WP_152150153.1">
    <property type="nucleotide sequence ID" value="NZ_WEIO01000002.1"/>
</dbReference>
<name>A0A6I1FYH3_9BACI</name>
<feature type="transmembrane region" description="Helical" evidence="1">
    <location>
        <begin position="6"/>
        <end position="27"/>
    </location>
</feature>
<dbReference type="AlphaFoldDB" id="A0A6I1FYH3"/>
<feature type="transmembrane region" description="Helical" evidence="1">
    <location>
        <begin position="301"/>
        <end position="318"/>
    </location>
</feature>
<keyword evidence="3" id="KW-1185">Reference proteome</keyword>